<proteinExistence type="predicted"/>
<dbReference type="EMBL" id="VLKL01000002">
    <property type="protein sequence ID" value="TWI09967.1"/>
    <property type="molecule type" value="Genomic_DNA"/>
</dbReference>
<accession>A0A562LQQ5</accession>
<gene>
    <name evidence="1" type="ORF">IQ17_01047</name>
</gene>
<sequence length="64" mass="7275">MLGYRVYRVDRSGRIQGMPDIIQCEDDEAARIEAQRFVDSCGIELWDGARRVATFAPNKKSDPT</sequence>
<name>A0A562LQQ5_9BRAD</name>
<keyword evidence="2" id="KW-1185">Reference proteome</keyword>
<evidence type="ECO:0000313" key="2">
    <source>
        <dbReference type="Proteomes" id="UP000317176"/>
    </source>
</evidence>
<reference evidence="1 2" key="1">
    <citation type="journal article" date="2015" name="Stand. Genomic Sci.">
        <title>Genomic Encyclopedia of Bacterial and Archaeal Type Strains, Phase III: the genomes of soil and plant-associated and newly described type strains.</title>
        <authorList>
            <person name="Whitman W.B."/>
            <person name="Woyke T."/>
            <person name="Klenk H.P."/>
            <person name="Zhou Y."/>
            <person name="Lilburn T.G."/>
            <person name="Beck B.J."/>
            <person name="De Vos P."/>
            <person name="Vandamme P."/>
            <person name="Eisen J.A."/>
            <person name="Garrity G."/>
            <person name="Hugenholtz P."/>
            <person name="Kyrpides N.C."/>
        </authorList>
    </citation>
    <scope>NUCLEOTIDE SEQUENCE [LARGE SCALE GENOMIC DNA]</scope>
    <source>
        <strain evidence="1 2">CGMCC 1.10947</strain>
    </source>
</reference>
<dbReference type="Proteomes" id="UP000317176">
    <property type="component" value="Unassembled WGS sequence"/>
</dbReference>
<evidence type="ECO:0000313" key="1">
    <source>
        <dbReference type="EMBL" id="TWI09967.1"/>
    </source>
</evidence>
<organism evidence="1 2">
    <name type="scientific">Bradyrhizobium daqingense</name>
    <dbReference type="NCBI Taxonomy" id="993502"/>
    <lineage>
        <taxon>Bacteria</taxon>
        <taxon>Pseudomonadati</taxon>
        <taxon>Pseudomonadota</taxon>
        <taxon>Alphaproteobacteria</taxon>
        <taxon>Hyphomicrobiales</taxon>
        <taxon>Nitrobacteraceae</taxon>
        <taxon>Bradyrhizobium</taxon>
    </lineage>
</organism>
<protein>
    <submittedName>
        <fullName evidence="1">Uncharacterized protein</fullName>
    </submittedName>
</protein>
<dbReference type="AlphaFoldDB" id="A0A562LQQ5"/>
<comment type="caution">
    <text evidence="1">The sequence shown here is derived from an EMBL/GenBank/DDBJ whole genome shotgun (WGS) entry which is preliminary data.</text>
</comment>